<evidence type="ECO:0000256" key="3">
    <source>
        <dbReference type="ARBA" id="ARBA00022448"/>
    </source>
</evidence>
<evidence type="ECO:0000256" key="1">
    <source>
        <dbReference type="ARBA" id="ARBA00004325"/>
    </source>
</evidence>
<dbReference type="GO" id="GO:0015986">
    <property type="term" value="P:proton motive force-driven ATP synthesis"/>
    <property type="evidence" value="ECO:0007669"/>
    <property type="project" value="InterPro"/>
</dbReference>
<evidence type="ECO:0000313" key="12">
    <source>
        <dbReference type="Proteomes" id="UP000645828"/>
    </source>
</evidence>
<keyword evidence="9" id="KW-0066">ATP synthesis</keyword>
<evidence type="ECO:0000256" key="7">
    <source>
        <dbReference type="ARBA" id="ARBA00023128"/>
    </source>
</evidence>
<dbReference type="GO" id="GO:0045259">
    <property type="term" value="C:proton-transporting ATP synthase complex"/>
    <property type="evidence" value="ECO:0007669"/>
    <property type="project" value="UniProtKB-KW"/>
</dbReference>
<keyword evidence="4" id="KW-0138">CF(0)</keyword>
<evidence type="ECO:0000256" key="6">
    <source>
        <dbReference type="ARBA" id="ARBA00023065"/>
    </source>
</evidence>
<evidence type="ECO:0000313" key="11">
    <source>
        <dbReference type="EMBL" id="CAD7690606.1"/>
    </source>
</evidence>
<evidence type="ECO:0000256" key="10">
    <source>
        <dbReference type="SAM" id="MobiDB-lite"/>
    </source>
</evidence>
<comment type="similarity">
    <text evidence="2">Belongs to the ATPase g subunit family.</text>
</comment>
<dbReference type="GO" id="GO:0031966">
    <property type="term" value="C:mitochondrial membrane"/>
    <property type="evidence" value="ECO:0007669"/>
    <property type="project" value="UniProtKB-SubCell"/>
</dbReference>
<dbReference type="Proteomes" id="UP000645828">
    <property type="component" value="Unassembled WGS sequence"/>
</dbReference>
<evidence type="ECO:0000256" key="4">
    <source>
        <dbReference type="ARBA" id="ARBA00022547"/>
    </source>
</evidence>
<comment type="caution">
    <text evidence="11">The sequence shown here is derived from an EMBL/GenBank/DDBJ whole genome shotgun (WGS) entry which is preliminary data.</text>
</comment>
<feature type="region of interest" description="Disordered" evidence="10">
    <location>
        <begin position="1"/>
        <end position="25"/>
    </location>
</feature>
<keyword evidence="3" id="KW-0813">Transport</keyword>
<gene>
    <name evidence="11" type="ORF">NYPRO_LOCUS23400</name>
</gene>
<dbReference type="Pfam" id="PF04718">
    <property type="entry name" value="ATP-synt_G"/>
    <property type="match status" value="1"/>
</dbReference>
<keyword evidence="5" id="KW-0375">Hydrogen ion transport</keyword>
<accession>A0A811ZPS2</accession>
<organism evidence="11 12">
    <name type="scientific">Nyctereutes procyonoides</name>
    <name type="common">Raccoon dog</name>
    <name type="synonym">Canis procyonoides</name>
    <dbReference type="NCBI Taxonomy" id="34880"/>
    <lineage>
        <taxon>Eukaryota</taxon>
        <taxon>Metazoa</taxon>
        <taxon>Chordata</taxon>
        <taxon>Craniata</taxon>
        <taxon>Vertebrata</taxon>
        <taxon>Euteleostomi</taxon>
        <taxon>Mammalia</taxon>
        <taxon>Eutheria</taxon>
        <taxon>Laurasiatheria</taxon>
        <taxon>Carnivora</taxon>
        <taxon>Caniformia</taxon>
        <taxon>Canidae</taxon>
        <taxon>Nyctereutes</taxon>
    </lineage>
</organism>
<keyword evidence="7" id="KW-0496">Mitochondrion</keyword>
<dbReference type="GO" id="GO:0015078">
    <property type="term" value="F:proton transmembrane transporter activity"/>
    <property type="evidence" value="ECO:0007669"/>
    <property type="project" value="InterPro"/>
</dbReference>
<name>A0A811ZPS2_NYCPR</name>
<comment type="subcellular location">
    <subcellularLocation>
        <location evidence="1">Mitochondrion membrane</location>
    </subcellularLocation>
</comment>
<protein>
    <submittedName>
        <fullName evidence="11">(raccoon dog) hypothetical protein</fullName>
    </submittedName>
</protein>
<reference evidence="11" key="1">
    <citation type="submission" date="2020-12" db="EMBL/GenBank/DDBJ databases">
        <authorList>
            <consortium name="Molecular Ecology Group"/>
        </authorList>
    </citation>
    <scope>NUCLEOTIDE SEQUENCE</scope>
    <source>
        <strain evidence="11">TBG_1078</strain>
    </source>
</reference>
<dbReference type="InterPro" id="IPR006808">
    <property type="entry name" value="ATP_synth_F0_gsu_mt"/>
</dbReference>
<evidence type="ECO:0000256" key="2">
    <source>
        <dbReference type="ARBA" id="ARBA00005699"/>
    </source>
</evidence>
<keyword evidence="6" id="KW-0406">Ion transport</keyword>
<evidence type="ECO:0000256" key="8">
    <source>
        <dbReference type="ARBA" id="ARBA00023136"/>
    </source>
</evidence>
<keyword evidence="12" id="KW-1185">Reference proteome</keyword>
<dbReference type="AlphaFoldDB" id="A0A811ZPS2"/>
<evidence type="ECO:0000256" key="9">
    <source>
        <dbReference type="ARBA" id="ARBA00023310"/>
    </source>
</evidence>
<dbReference type="EMBL" id="CAJHUB010000771">
    <property type="protein sequence ID" value="CAD7690606.1"/>
    <property type="molecule type" value="Genomic_DNA"/>
</dbReference>
<keyword evidence="8" id="KW-0472">Membrane</keyword>
<sequence>MKKFLHPFWKSPRPAQKPQLEPPAGSKSLLHCALVLVNAAVTHSKPGLAIFWHNFKVELVPPNPAEIPATTYSLKNNHWGSQCKELVSGLVTTKVCLWFYISEITGKHGIIGDNV</sequence>
<proteinExistence type="inferred from homology"/>
<evidence type="ECO:0000256" key="5">
    <source>
        <dbReference type="ARBA" id="ARBA00022781"/>
    </source>
</evidence>